<dbReference type="SUPFAM" id="SSF55729">
    <property type="entry name" value="Acyl-CoA N-acyltransferases (Nat)"/>
    <property type="match status" value="1"/>
</dbReference>
<dbReference type="RefSeq" id="WP_160905762.1">
    <property type="nucleotide sequence ID" value="NZ_WVHS01000001.1"/>
</dbReference>
<accession>A0A7K1XV05</accession>
<evidence type="ECO:0000313" key="3">
    <source>
        <dbReference type="Proteomes" id="UP000451233"/>
    </source>
</evidence>
<evidence type="ECO:0000256" key="1">
    <source>
        <dbReference type="SAM" id="Coils"/>
    </source>
</evidence>
<protein>
    <submittedName>
        <fullName evidence="2">Uncharacterized protein</fullName>
    </submittedName>
</protein>
<name>A0A7K1XV05_9SPHI</name>
<dbReference type="InterPro" id="IPR016181">
    <property type="entry name" value="Acyl_CoA_acyltransferase"/>
</dbReference>
<dbReference type="EMBL" id="WVHS01000001">
    <property type="protein sequence ID" value="MXV14814.1"/>
    <property type="molecule type" value="Genomic_DNA"/>
</dbReference>
<evidence type="ECO:0000313" key="2">
    <source>
        <dbReference type="EMBL" id="MXV14814.1"/>
    </source>
</evidence>
<keyword evidence="3" id="KW-1185">Reference proteome</keyword>
<keyword evidence="1" id="KW-0175">Coiled coil</keyword>
<feature type="coiled-coil region" evidence="1">
    <location>
        <begin position="56"/>
        <end position="124"/>
    </location>
</feature>
<proteinExistence type="predicted"/>
<dbReference type="Gene3D" id="3.40.630.30">
    <property type="match status" value="1"/>
</dbReference>
<dbReference type="AlphaFoldDB" id="A0A7K1XV05"/>
<dbReference type="Proteomes" id="UP000451233">
    <property type="component" value="Unassembled WGS sequence"/>
</dbReference>
<comment type="caution">
    <text evidence="2">The sequence shown here is derived from an EMBL/GenBank/DDBJ whole genome shotgun (WGS) entry which is preliminary data.</text>
</comment>
<sequence>MGSSAYIRSIPSLRQLSSAIAQFCADNDYCLSAIDQHIQQKISHMEEMGDTIRKRVQHAQAELSMAESALDSCQSQRTRDSNGNEVRPDCSKQIAELQRCRRVYQEAQDKYQRYECEIGKVRQNIATYQVAHSAFKGRLVSLRIGATSSMSQLINGAENYRAVQTQGVAPAFSASEKQVPLSGFGAVNGSYGSRPGGDVKIDQEWFECRGTNGVLIKLRNYLSAGVIRSMMKVNGGDFTCSELRIVRKGGKNMGQILKINIPDELKGEEVGKHFLSNMEDISRANQCDEINVWASLANLDFYRNLGYKERNERFMTGGEVFKNL</sequence>
<organism evidence="2 3">
    <name type="scientific">Hufsiella ginkgonis</name>
    <dbReference type="NCBI Taxonomy" id="2695274"/>
    <lineage>
        <taxon>Bacteria</taxon>
        <taxon>Pseudomonadati</taxon>
        <taxon>Bacteroidota</taxon>
        <taxon>Sphingobacteriia</taxon>
        <taxon>Sphingobacteriales</taxon>
        <taxon>Sphingobacteriaceae</taxon>
        <taxon>Hufsiella</taxon>
    </lineage>
</organism>
<reference evidence="2 3" key="1">
    <citation type="submission" date="2019-11" db="EMBL/GenBank/DDBJ databases">
        <title>Pedobacter sp. HMF7056 Genome sequencing and assembly.</title>
        <authorList>
            <person name="Kang H."/>
            <person name="Kim H."/>
            <person name="Joh K."/>
        </authorList>
    </citation>
    <scope>NUCLEOTIDE SEQUENCE [LARGE SCALE GENOMIC DNA]</scope>
    <source>
        <strain evidence="2 3">HMF7056</strain>
    </source>
</reference>
<gene>
    <name evidence="2" type="ORF">GS398_05855</name>
</gene>